<dbReference type="RefSeq" id="WP_136401540.1">
    <property type="nucleotide sequence ID" value="NZ_SSNZ01000001.1"/>
</dbReference>
<gene>
    <name evidence="2" type="ORF">E6C50_02065</name>
</gene>
<feature type="transmembrane region" description="Helical" evidence="1">
    <location>
        <begin position="6"/>
        <end position="28"/>
    </location>
</feature>
<name>A0A4V3W8Y8_9FLAO</name>
<dbReference type="InterPro" id="IPR031876">
    <property type="entry name" value="DUF4760"/>
</dbReference>
<keyword evidence="1" id="KW-0812">Transmembrane</keyword>
<accession>A0A4V3W8Y8</accession>
<dbReference type="Proteomes" id="UP000307507">
    <property type="component" value="Unassembled WGS sequence"/>
</dbReference>
<comment type="caution">
    <text evidence="2">The sequence shown here is derived from an EMBL/GenBank/DDBJ whole genome shotgun (WGS) entry which is preliminary data.</text>
</comment>
<reference evidence="2 3" key="1">
    <citation type="submission" date="2019-04" db="EMBL/GenBank/DDBJ databases">
        <title>Flavobacterium sp. nov. isolated from construction timber.</title>
        <authorList>
            <person name="Lin S.-Y."/>
            <person name="Chang C.-T."/>
            <person name="Young C.-C."/>
        </authorList>
    </citation>
    <scope>NUCLEOTIDE SEQUENCE [LARGE SCALE GENOMIC DNA]</scope>
    <source>
        <strain evidence="2 3">CC-CTC003</strain>
    </source>
</reference>
<dbReference type="Pfam" id="PF15956">
    <property type="entry name" value="DUF4760"/>
    <property type="match status" value="1"/>
</dbReference>
<evidence type="ECO:0000313" key="2">
    <source>
        <dbReference type="EMBL" id="THF53016.1"/>
    </source>
</evidence>
<dbReference type="EMBL" id="SSNZ01000001">
    <property type="protein sequence ID" value="THF53016.1"/>
    <property type="molecule type" value="Genomic_DNA"/>
</dbReference>
<proteinExistence type="predicted"/>
<evidence type="ECO:0000313" key="3">
    <source>
        <dbReference type="Proteomes" id="UP000307507"/>
    </source>
</evidence>
<evidence type="ECO:0000256" key="1">
    <source>
        <dbReference type="SAM" id="Phobius"/>
    </source>
</evidence>
<organism evidence="2 3">
    <name type="scientific">Flavobacterium supellecticarium</name>
    <dbReference type="NCBI Taxonomy" id="2565924"/>
    <lineage>
        <taxon>Bacteria</taxon>
        <taxon>Pseudomonadati</taxon>
        <taxon>Bacteroidota</taxon>
        <taxon>Flavobacteriia</taxon>
        <taxon>Flavobacteriales</taxon>
        <taxon>Flavobacteriaceae</taxon>
        <taxon>Flavobacterium</taxon>
    </lineage>
</organism>
<sequence length="150" mass="17999">MNLENWFDLLQFVCALAAGGFALYLFYISNKERRRSFMFNIFEKLYNDHEIRDVLYAVDKRRGFEALEEKLNNKTIDEVPLERALDKTLRYFDFVGSLVRQKLLDKSDIQSMKLEISEVVNYPTIKRYIDYHIEIGINYNDLFYLKKILD</sequence>
<dbReference type="AlphaFoldDB" id="A0A4V3W8Y8"/>
<protein>
    <recommendedName>
        <fullName evidence="4">DUF4760 domain-containing protein</fullName>
    </recommendedName>
</protein>
<keyword evidence="1" id="KW-0472">Membrane</keyword>
<keyword evidence="1" id="KW-1133">Transmembrane helix</keyword>
<keyword evidence="3" id="KW-1185">Reference proteome</keyword>
<evidence type="ECO:0008006" key="4">
    <source>
        <dbReference type="Google" id="ProtNLM"/>
    </source>
</evidence>